<protein>
    <submittedName>
        <fullName evidence="4">Adenylyl cyclase-associated protein 2</fullName>
    </submittedName>
</protein>
<evidence type="ECO:0000256" key="1">
    <source>
        <dbReference type="SAM" id="MobiDB-lite"/>
    </source>
</evidence>
<feature type="compositionally biased region" description="Polar residues" evidence="1">
    <location>
        <begin position="40"/>
        <end position="56"/>
    </location>
</feature>
<keyword evidence="3" id="KW-1185">Reference proteome</keyword>
<evidence type="ECO:0000313" key="4">
    <source>
        <dbReference type="RefSeq" id="XP_005111120.2"/>
    </source>
</evidence>
<dbReference type="PANTHER" id="PTHR10652:SF0">
    <property type="entry name" value="ADENYLYL CYCLASE-ASSOCIATED PROTEIN"/>
    <property type="match status" value="1"/>
</dbReference>
<dbReference type="PROSITE" id="PS01088">
    <property type="entry name" value="CAP_1"/>
    <property type="match status" value="1"/>
</dbReference>
<gene>
    <name evidence="4" type="primary">LOC101845282</name>
</gene>
<accession>A0ABM0K885</accession>
<feature type="non-terminal residue" evidence="4">
    <location>
        <position position="470"/>
    </location>
</feature>
<dbReference type="GeneID" id="101845282"/>
<dbReference type="Proteomes" id="UP000694888">
    <property type="component" value="Unplaced"/>
</dbReference>
<feature type="region of interest" description="Disordered" evidence="1">
    <location>
        <begin position="1"/>
        <end position="128"/>
    </location>
</feature>
<dbReference type="InterPro" id="IPR018106">
    <property type="entry name" value="CAP_CS_N"/>
</dbReference>
<name>A0ABM0K885_APLCA</name>
<dbReference type="InterPro" id="IPR036222">
    <property type="entry name" value="CAP_N_sf"/>
</dbReference>
<dbReference type="InterPro" id="IPR053950">
    <property type="entry name" value="CAP_N"/>
</dbReference>
<dbReference type="InterPro" id="IPR013992">
    <property type="entry name" value="Adenylate_cyclase-assoc_CAP_N"/>
</dbReference>
<dbReference type="Pfam" id="PF01213">
    <property type="entry name" value="CAP_N-CM"/>
    <property type="match status" value="1"/>
</dbReference>
<evidence type="ECO:0000259" key="2">
    <source>
        <dbReference type="Pfam" id="PF21938"/>
    </source>
</evidence>
<evidence type="ECO:0000313" key="3">
    <source>
        <dbReference type="Proteomes" id="UP000694888"/>
    </source>
</evidence>
<reference evidence="4" key="1">
    <citation type="submission" date="2025-08" db="UniProtKB">
        <authorList>
            <consortium name="RefSeq"/>
        </authorList>
    </citation>
    <scope>IDENTIFICATION</scope>
</reference>
<feature type="compositionally biased region" description="Basic and acidic residues" evidence="1">
    <location>
        <begin position="1"/>
        <end position="10"/>
    </location>
</feature>
<feature type="domain" description="CAP N-terminal" evidence="2">
    <location>
        <begin position="277"/>
        <end position="433"/>
    </location>
</feature>
<proteinExistence type="predicted"/>
<feature type="region of interest" description="Disordered" evidence="1">
    <location>
        <begin position="436"/>
        <end position="470"/>
    </location>
</feature>
<organism evidence="3 4">
    <name type="scientific">Aplysia californica</name>
    <name type="common">California sea hare</name>
    <dbReference type="NCBI Taxonomy" id="6500"/>
    <lineage>
        <taxon>Eukaryota</taxon>
        <taxon>Metazoa</taxon>
        <taxon>Spiralia</taxon>
        <taxon>Lophotrochozoa</taxon>
        <taxon>Mollusca</taxon>
        <taxon>Gastropoda</taxon>
        <taxon>Heterobranchia</taxon>
        <taxon>Euthyneura</taxon>
        <taxon>Tectipleura</taxon>
        <taxon>Aplysiida</taxon>
        <taxon>Aplysioidea</taxon>
        <taxon>Aplysiidae</taxon>
        <taxon>Aplysia</taxon>
    </lineage>
</organism>
<dbReference type="Pfam" id="PF21938">
    <property type="entry name" value="CAP_N"/>
    <property type="match status" value="1"/>
</dbReference>
<dbReference type="InterPro" id="IPR001837">
    <property type="entry name" value="Adenylate_cyclase-assoc_CAP"/>
</dbReference>
<dbReference type="RefSeq" id="XP_005111120.2">
    <property type="nucleotide sequence ID" value="XM_005111063.2"/>
</dbReference>
<feature type="compositionally biased region" description="Pro residues" evidence="1">
    <location>
        <begin position="450"/>
        <end position="470"/>
    </location>
</feature>
<sequence>MLCCCPKEKSTTYTVGEEGEKQAPKEGSPPKSGGDPPLSASIQTGKGALSSSNQNIPAEAQLDKSTVSATKKEKSPVTEQPTSALVQAATQKAAVVEDTVKAEAQSASNNAKPKESEETTPQSQSFLSGVVESAKPIALSQIESQISSKESVLTEAKSAVSSNLGELKSKASNIDLLKPIVSGLDKLEHSIGEAEERPAREAKQAIPGLASQLKVLNSQVLSAAKGPAKMSDNLQQVVSRLEAVASRLEGLALSGGKGAAAGDADAVAPSVSAYDADIISASLAKFISLSNDIGGDVKTQAAIVKQAFDAQRSFLVVASKSKQPDQSVLQQLLKPMATKLGETQEFRENNRRSDFFNHLSAISESVAALGWVTISPTPGPYVKEMTDAGTFYSNRVLKDFKEKDPRHVEWTRSWISTLTNLQAFIKEYHTTGLTWNPNGGDAKASAGASAPPPPPAGGAPPPPPPPPPGP</sequence>
<dbReference type="PANTHER" id="PTHR10652">
    <property type="entry name" value="ADENYLYL CYCLASE-ASSOCIATED PROTEIN"/>
    <property type="match status" value="1"/>
</dbReference>
<dbReference type="Gene3D" id="1.25.40.330">
    <property type="entry name" value="Adenylate cyclase-associated CAP, N-terminal domain"/>
    <property type="match status" value="1"/>
</dbReference>
<dbReference type="SUPFAM" id="SSF101278">
    <property type="entry name" value="N-terminal domain of adenylylcyclase associated protein, CAP"/>
    <property type="match status" value="1"/>
</dbReference>
<feature type="compositionally biased region" description="Polar residues" evidence="1">
    <location>
        <begin position="77"/>
        <end position="90"/>
    </location>
</feature>